<evidence type="ECO:0000256" key="1">
    <source>
        <dbReference type="SAM" id="SignalP"/>
    </source>
</evidence>
<sequence>MIKSLGAVLFGLGLLVATTGYNAIAQDTAAKNAAQGVFEACEPEIKSHCKEVTPGEGRIFACMYAYEDKLSQQCSTAIDDFADALDFFFANARQALAICAPDIEAQCSETEVGGGRVLTCLSEKQDKVGAECKEVIEVFSEKFGLKDKDS</sequence>
<dbReference type="InterPro" id="IPR039728">
    <property type="entry name" value="GLG1"/>
</dbReference>
<dbReference type="EMBL" id="FOSK01000001">
    <property type="protein sequence ID" value="SFK02683.1"/>
    <property type="molecule type" value="Genomic_DNA"/>
</dbReference>
<dbReference type="PANTHER" id="PTHR11884:SF1">
    <property type="entry name" value="GOLGI APPARATUS PROTEIN 1"/>
    <property type="match status" value="1"/>
</dbReference>
<accession>A0A1I3W665</accession>
<keyword evidence="1" id="KW-0732">Signal</keyword>
<evidence type="ECO:0000313" key="2">
    <source>
        <dbReference type="EMBL" id="SFK02683.1"/>
    </source>
</evidence>
<dbReference type="Pfam" id="PF00839">
    <property type="entry name" value="Cys_rich_FGFR"/>
    <property type="match status" value="2"/>
</dbReference>
<feature type="chain" id="PRO_5045270754" evidence="1">
    <location>
        <begin position="26"/>
        <end position="150"/>
    </location>
</feature>
<gene>
    <name evidence="2" type="ORF">SAMN04488518_101827</name>
</gene>
<dbReference type="PANTHER" id="PTHR11884">
    <property type="entry name" value="SELECTIN LIGAND RELATED"/>
    <property type="match status" value="1"/>
</dbReference>
<protein>
    <submittedName>
        <fullName evidence="2">Cysteine rich repeat-containing protein</fullName>
    </submittedName>
</protein>
<evidence type="ECO:0000313" key="3">
    <source>
        <dbReference type="Proteomes" id="UP000199598"/>
    </source>
</evidence>
<dbReference type="Proteomes" id="UP000199598">
    <property type="component" value="Unassembled WGS sequence"/>
</dbReference>
<feature type="signal peptide" evidence="1">
    <location>
        <begin position="1"/>
        <end position="25"/>
    </location>
</feature>
<proteinExistence type="predicted"/>
<dbReference type="InterPro" id="IPR001893">
    <property type="entry name" value="Cys-rich_GLG1_repeat"/>
</dbReference>
<name>A0A1I3W665_9HYPH</name>
<organism evidence="2 3">
    <name type="scientific">Pseudovibrio ascidiaceicola</name>
    <dbReference type="NCBI Taxonomy" id="285279"/>
    <lineage>
        <taxon>Bacteria</taxon>
        <taxon>Pseudomonadati</taxon>
        <taxon>Pseudomonadota</taxon>
        <taxon>Alphaproteobacteria</taxon>
        <taxon>Hyphomicrobiales</taxon>
        <taxon>Stappiaceae</taxon>
        <taxon>Pseudovibrio</taxon>
    </lineage>
</organism>
<dbReference type="RefSeq" id="WP_093516907.1">
    <property type="nucleotide sequence ID" value="NZ_FOSK01000001.1"/>
</dbReference>
<comment type="caution">
    <text evidence="2">The sequence shown here is derived from an EMBL/GenBank/DDBJ whole genome shotgun (WGS) entry which is preliminary data.</text>
</comment>
<reference evidence="2 3" key="1">
    <citation type="submission" date="2016-10" db="EMBL/GenBank/DDBJ databases">
        <authorList>
            <person name="Varghese N."/>
            <person name="Submissions S."/>
        </authorList>
    </citation>
    <scope>NUCLEOTIDE SEQUENCE [LARGE SCALE GENOMIC DNA]</scope>
    <source>
        <strain evidence="2 3">DSM 16392</strain>
    </source>
</reference>
<keyword evidence="3" id="KW-1185">Reference proteome</keyword>